<keyword evidence="3" id="KW-1185">Reference proteome</keyword>
<evidence type="ECO:0000313" key="3">
    <source>
        <dbReference type="Proteomes" id="UP001209535"/>
    </source>
</evidence>
<dbReference type="Proteomes" id="UP001209535">
    <property type="component" value="Unassembled WGS sequence"/>
</dbReference>
<protein>
    <submittedName>
        <fullName evidence="2">Metallophosphoesterase</fullName>
    </submittedName>
</protein>
<dbReference type="EMBL" id="JAOVQO010000015">
    <property type="protein sequence ID" value="MCU9849497.1"/>
    <property type="molecule type" value="Genomic_DNA"/>
</dbReference>
<dbReference type="PANTHER" id="PTHR42850:SF4">
    <property type="entry name" value="ZINC-DEPENDENT ENDOPOLYPHOSPHATASE"/>
    <property type="match status" value="1"/>
</dbReference>
<dbReference type="InterPro" id="IPR050126">
    <property type="entry name" value="Ap4A_hydrolase"/>
</dbReference>
<evidence type="ECO:0000259" key="1">
    <source>
        <dbReference type="Pfam" id="PF00149"/>
    </source>
</evidence>
<feature type="domain" description="Calcineurin-like phosphoesterase" evidence="1">
    <location>
        <begin position="1"/>
        <end position="200"/>
    </location>
</feature>
<organism evidence="2 3">
    <name type="scientific">Albidovulum salinarum</name>
    <dbReference type="NCBI Taxonomy" id="2984153"/>
    <lineage>
        <taxon>Bacteria</taxon>
        <taxon>Pseudomonadati</taxon>
        <taxon>Pseudomonadota</taxon>
        <taxon>Alphaproteobacteria</taxon>
        <taxon>Rhodobacterales</taxon>
        <taxon>Paracoccaceae</taxon>
        <taxon>Albidovulum</taxon>
    </lineage>
</organism>
<reference evidence="2 3" key="1">
    <citation type="submission" date="2022-10" db="EMBL/GenBank/DDBJ databases">
        <title>Defluviimonas sp. nov., isolated from ocean surface sediments.</title>
        <authorList>
            <person name="He W."/>
            <person name="Wang L."/>
            <person name="Zhang D.-F."/>
        </authorList>
    </citation>
    <scope>NUCLEOTIDE SEQUENCE [LARGE SCALE GENOMIC DNA]</scope>
    <source>
        <strain evidence="2 3">WL0024</strain>
    </source>
</reference>
<gene>
    <name evidence="2" type="ORF">OEZ60_15965</name>
</gene>
<dbReference type="InterPro" id="IPR029052">
    <property type="entry name" value="Metallo-depent_PP-like"/>
</dbReference>
<dbReference type="Gene3D" id="3.60.21.10">
    <property type="match status" value="1"/>
</dbReference>
<name>A0ABT2X6C3_9RHOB</name>
<dbReference type="InterPro" id="IPR004843">
    <property type="entry name" value="Calcineurin-like_PHP"/>
</dbReference>
<dbReference type="Pfam" id="PF00149">
    <property type="entry name" value="Metallophos"/>
    <property type="match status" value="1"/>
</dbReference>
<dbReference type="PANTHER" id="PTHR42850">
    <property type="entry name" value="METALLOPHOSPHOESTERASE"/>
    <property type="match status" value="1"/>
</dbReference>
<comment type="caution">
    <text evidence="2">The sequence shown here is derived from an EMBL/GenBank/DDBJ whole genome shotgun (WGS) entry which is preliminary data.</text>
</comment>
<proteinExistence type="predicted"/>
<dbReference type="RefSeq" id="WP_263338286.1">
    <property type="nucleotide sequence ID" value="NZ_JAOVQO010000015.1"/>
</dbReference>
<accession>A0ABT2X6C3</accession>
<sequence>MRTYAIGDIHGHLDKLEAAHRLIAEDRARVGDAAAPVVHIGDLVDRGPDSRGVLDFLLHGQASGAPWVVLRGNHDRMFAEFLNDPDSHDPGLRVSLHWVSRNLGGAATLASYGIENIDERLLFDLHREASARVPGRHAAFLRALPNSYRRGRTVFVHAGIRPGIPLEEQREDDLLWIRGEFLDDPRDHGALVVHGHTPVDVATHYGNRLNIDTGAGYGRALTAVVIEGDRVWRLGADGRTEIVPTC</sequence>
<dbReference type="SUPFAM" id="SSF56300">
    <property type="entry name" value="Metallo-dependent phosphatases"/>
    <property type="match status" value="1"/>
</dbReference>
<evidence type="ECO:0000313" key="2">
    <source>
        <dbReference type="EMBL" id="MCU9849497.1"/>
    </source>
</evidence>